<keyword evidence="3" id="KW-0812">Transmembrane</keyword>
<dbReference type="Pfam" id="PF07727">
    <property type="entry name" value="RVT_2"/>
    <property type="match status" value="2"/>
</dbReference>
<sequence length="278" mass="31674">MRVFGCLYFVTITGPNLDKLQPRAYKVVFLGYSATQKGYKVYNLSTQKCQVSRDVVFHETVFPYHVTTLNVDVVDSTSTDHNNYRTSIIQNAEDVQAQLNPDQNTSNIRQNNNTWELVELPQGKKPTGCKWAYKVKGNPDGTIKRYKARLVAKGYTQVEGEDCNESFSLVAKAVIVRLLFALAAANKWLIHHMDVNNAFLHGTLDEVQGERFIVLLDYVDDILVAGNDLMEITTIKKHLDEAFTIKDSGDAKFFLRVEVVQTEKGFYLNQRKYVMDML</sequence>
<proteinExistence type="predicted"/>
<dbReference type="Pfam" id="PF25597">
    <property type="entry name" value="SH3_retrovirus"/>
    <property type="match status" value="1"/>
</dbReference>
<dbReference type="AlphaFoldDB" id="A0AAV3RLE0"/>
<evidence type="ECO:0000313" key="4">
    <source>
        <dbReference type="Proteomes" id="UP001454036"/>
    </source>
</evidence>
<keyword evidence="3" id="KW-0472">Membrane</keyword>
<organism evidence="3 4">
    <name type="scientific">Lithospermum erythrorhizon</name>
    <name type="common">Purple gromwell</name>
    <name type="synonym">Lithospermum officinale var. erythrorhizon</name>
    <dbReference type="NCBI Taxonomy" id="34254"/>
    <lineage>
        <taxon>Eukaryota</taxon>
        <taxon>Viridiplantae</taxon>
        <taxon>Streptophyta</taxon>
        <taxon>Embryophyta</taxon>
        <taxon>Tracheophyta</taxon>
        <taxon>Spermatophyta</taxon>
        <taxon>Magnoliopsida</taxon>
        <taxon>eudicotyledons</taxon>
        <taxon>Gunneridae</taxon>
        <taxon>Pentapetalae</taxon>
        <taxon>asterids</taxon>
        <taxon>lamiids</taxon>
        <taxon>Boraginales</taxon>
        <taxon>Boraginaceae</taxon>
        <taxon>Boraginoideae</taxon>
        <taxon>Lithospermeae</taxon>
        <taxon>Lithospermum</taxon>
    </lineage>
</organism>
<reference evidence="3 4" key="1">
    <citation type="submission" date="2024-01" db="EMBL/GenBank/DDBJ databases">
        <title>The complete chloroplast genome sequence of Lithospermum erythrorhizon: insights into the phylogenetic relationship among Boraginaceae species and the maternal lineages of purple gromwells.</title>
        <authorList>
            <person name="Okada T."/>
            <person name="Watanabe K."/>
        </authorList>
    </citation>
    <scope>NUCLEOTIDE SEQUENCE [LARGE SCALE GENOMIC DNA]</scope>
</reference>
<dbReference type="SUPFAM" id="SSF56672">
    <property type="entry name" value="DNA/RNA polymerases"/>
    <property type="match status" value="1"/>
</dbReference>
<evidence type="ECO:0000313" key="3">
    <source>
        <dbReference type="EMBL" id="GAA0180073.1"/>
    </source>
</evidence>
<feature type="domain" description="Reverse transcriptase Ty1/copia-type" evidence="1">
    <location>
        <begin position="112"/>
        <end position="206"/>
    </location>
</feature>
<comment type="caution">
    <text evidence="3">The sequence shown here is derived from an EMBL/GenBank/DDBJ whole genome shotgun (WGS) entry which is preliminary data.</text>
</comment>
<dbReference type="InterPro" id="IPR013103">
    <property type="entry name" value="RVT_2"/>
</dbReference>
<gene>
    <name evidence="3" type="ORF">LIER_30063</name>
</gene>
<dbReference type="InterPro" id="IPR057670">
    <property type="entry name" value="SH3_retrovirus"/>
</dbReference>
<dbReference type="InterPro" id="IPR043502">
    <property type="entry name" value="DNA/RNA_pol_sf"/>
</dbReference>
<feature type="domain" description="Reverse transcriptase Ty1/copia-type" evidence="1">
    <location>
        <begin position="209"/>
        <end position="276"/>
    </location>
</feature>
<accession>A0AAV3RLE0</accession>
<keyword evidence="4" id="KW-1185">Reference proteome</keyword>
<protein>
    <submittedName>
        <fullName evidence="3">Transmembrane signal receptor</fullName>
    </submittedName>
</protein>
<evidence type="ECO:0000259" key="2">
    <source>
        <dbReference type="Pfam" id="PF25597"/>
    </source>
</evidence>
<dbReference type="Proteomes" id="UP001454036">
    <property type="component" value="Unassembled WGS sequence"/>
</dbReference>
<evidence type="ECO:0000259" key="1">
    <source>
        <dbReference type="Pfam" id="PF07727"/>
    </source>
</evidence>
<keyword evidence="3" id="KW-0675">Receptor</keyword>
<feature type="domain" description="Retroviral polymerase SH3-like" evidence="2">
    <location>
        <begin position="6"/>
        <end position="67"/>
    </location>
</feature>
<name>A0AAV3RLE0_LITER</name>
<dbReference type="EMBL" id="BAABME010010585">
    <property type="protein sequence ID" value="GAA0180073.1"/>
    <property type="molecule type" value="Genomic_DNA"/>
</dbReference>